<proteinExistence type="predicted"/>
<comment type="caution">
    <text evidence="1">The sequence shown here is derived from an EMBL/GenBank/DDBJ whole genome shotgun (WGS) entry which is preliminary data.</text>
</comment>
<dbReference type="AlphaFoldDB" id="A0A225W0X3"/>
<dbReference type="EMBL" id="NBNE01002183">
    <property type="protein sequence ID" value="OWZ11245.1"/>
    <property type="molecule type" value="Genomic_DNA"/>
</dbReference>
<dbReference type="Proteomes" id="UP000198211">
    <property type="component" value="Unassembled WGS sequence"/>
</dbReference>
<reference evidence="2" key="1">
    <citation type="submission" date="2017-03" db="EMBL/GenBank/DDBJ databases">
        <title>Phytopthora megakarya and P. palmivora, two closely related causual agents of cacao black pod achieved similar genome size and gene model numbers by different mechanisms.</title>
        <authorList>
            <person name="Ali S."/>
            <person name="Shao J."/>
            <person name="Larry D.J."/>
            <person name="Kronmiller B."/>
            <person name="Shen D."/>
            <person name="Strem M.D."/>
            <person name="Melnick R.L."/>
            <person name="Guiltinan M.J."/>
            <person name="Tyler B.M."/>
            <person name="Meinhardt L.W."/>
            <person name="Bailey B.A."/>
        </authorList>
    </citation>
    <scope>NUCLEOTIDE SEQUENCE [LARGE SCALE GENOMIC DNA]</scope>
    <source>
        <strain evidence="2">zdho120</strain>
    </source>
</reference>
<dbReference type="OrthoDB" id="167338at2759"/>
<name>A0A225W0X3_9STRA</name>
<sequence>MWKIWLRQSKTSKATRVRLYNCYVLPILLHNCGTWALTQASNAFIAITGVVYPATISNDKSEPASISLTTQSLAVIRHILRHPAGIPAYRYMD</sequence>
<keyword evidence="2" id="KW-1185">Reference proteome</keyword>
<organism evidence="1 2">
    <name type="scientific">Phytophthora megakarya</name>
    <dbReference type="NCBI Taxonomy" id="4795"/>
    <lineage>
        <taxon>Eukaryota</taxon>
        <taxon>Sar</taxon>
        <taxon>Stramenopiles</taxon>
        <taxon>Oomycota</taxon>
        <taxon>Peronosporomycetes</taxon>
        <taxon>Peronosporales</taxon>
        <taxon>Peronosporaceae</taxon>
        <taxon>Phytophthora</taxon>
    </lineage>
</organism>
<evidence type="ECO:0000313" key="1">
    <source>
        <dbReference type="EMBL" id="OWZ11245.1"/>
    </source>
</evidence>
<gene>
    <name evidence="1" type="ORF">PHMEG_00015757</name>
</gene>
<protein>
    <submittedName>
        <fullName evidence="1">Uncharacterized protein</fullName>
    </submittedName>
</protein>
<accession>A0A225W0X3</accession>
<evidence type="ECO:0000313" key="2">
    <source>
        <dbReference type="Proteomes" id="UP000198211"/>
    </source>
</evidence>